<accession>A0A315ZPB4</accession>
<evidence type="ECO:0000259" key="13">
    <source>
        <dbReference type="PROSITE" id="PS51198"/>
    </source>
</evidence>
<feature type="domain" description="UvrD-like helicase ATP-binding" evidence="13">
    <location>
        <begin position="260"/>
        <end position="553"/>
    </location>
</feature>
<feature type="region of interest" description="Disordered" evidence="12">
    <location>
        <begin position="724"/>
        <end position="752"/>
    </location>
</feature>
<dbReference type="InterPro" id="IPR027417">
    <property type="entry name" value="P-loop_NTPase"/>
</dbReference>
<evidence type="ECO:0000256" key="5">
    <source>
        <dbReference type="ARBA" id="ARBA00022840"/>
    </source>
</evidence>
<evidence type="ECO:0000256" key="4">
    <source>
        <dbReference type="ARBA" id="ARBA00022806"/>
    </source>
</evidence>
<dbReference type="PANTHER" id="PTHR11070:SF45">
    <property type="entry name" value="DNA 3'-5' HELICASE"/>
    <property type="match status" value="1"/>
</dbReference>
<evidence type="ECO:0000256" key="3">
    <source>
        <dbReference type="ARBA" id="ARBA00022801"/>
    </source>
</evidence>
<keyword evidence="5 10" id="KW-0067">ATP-binding</keyword>
<dbReference type="SUPFAM" id="SSF52540">
    <property type="entry name" value="P-loop containing nucleoside triphosphate hydrolases"/>
    <property type="match status" value="1"/>
</dbReference>
<comment type="catalytic activity">
    <reaction evidence="9">
        <text>ATP + H2O = ADP + phosphate + H(+)</text>
        <dbReference type="Rhea" id="RHEA:13065"/>
        <dbReference type="ChEBI" id="CHEBI:15377"/>
        <dbReference type="ChEBI" id="CHEBI:15378"/>
        <dbReference type="ChEBI" id="CHEBI:30616"/>
        <dbReference type="ChEBI" id="CHEBI:43474"/>
        <dbReference type="ChEBI" id="CHEBI:456216"/>
        <dbReference type="EC" id="5.6.2.4"/>
    </reaction>
</comment>
<comment type="catalytic activity">
    <reaction evidence="7">
        <text>Couples ATP hydrolysis with the unwinding of duplex DNA by translocating in the 3'-5' direction.</text>
        <dbReference type="EC" id="5.6.2.4"/>
    </reaction>
</comment>
<evidence type="ECO:0000256" key="11">
    <source>
        <dbReference type="SAM" id="Coils"/>
    </source>
</evidence>
<dbReference type="InterPro" id="IPR011528">
    <property type="entry name" value="NERD"/>
</dbReference>
<dbReference type="GO" id="GO:0043138">
    <property type="term" value="F:3'-5' DNA helicase activity"/>
    <property type="evidence" value="ECO:0007669"/>
    <property type="project" value="UniProtKB-EC"/>
</dbReference>
<dbReference type="Proteomes" id="UP000245469">
    <property type="component" value="Unassembled WGS sequence"/>
</dbReference>
<feature type="compositionally biased region" description="Acidic residues" evidence="12">
    <location>
        <begin position="547"/>
        <end position="567"/>
    </location>
</feature>
<dbReference type="AlphaFoldDB" id="A0A315ZPB4"/>
<organism evidence="14 15">
    <name type="scientific">Quadrisphaera granulorum</name>
    <dbReference type="NCBI Taxonomy" id="317664"/>
    <lineage>
        <taxon>Bacteria</taxon>
        <taxon>Bacillati</taxon>
        <taxon>Actinomycetota</taxon>
        <taxon>Actinomycetes</taxon>
        <taxon>Kineosporiales</taxon>
        <taxon>Kineosporiaceae</taxon>
        <taxon>Quadrisphaera</taxon>
    </lineage>
</organism>
<sequence>MSATPHAAAAGAGDSQARLAQHARAMVAEYERLLREEQDRAARHSAAATTERRVATRLSAMSAWGWHLLADRRWPGTRAANVDLIQVGPGGVLVIDVKGWAEPRIEAGVLWRGEVDATDDVDALLAVTAPVEDAVAGLGLAPLHVQPVVVLAGRRAADLPPTSLGRVLAMGEHRVVPWASQRARRLQPERVAEVAAELARTFPPHDVASNPVAPRTPRPVLARVPDLPADEQLELFDRATYEEGLLRAALAAPVEEWMTFLHPDQMRIVRRAMSGPARISGPAGTGKSVVALHRAAHLASTRPGRVLVTTYVKSLVRVQERLYRQLSPRTADRVEFSSIHSWAGRLLRERGHQLRVDPAASRQAFDEVWARHAQRPQLADVPVPPSYWREEVDAVIKGRGLTTFGEYALLKRVGRRVPLFLEHREAVWDLYVDYQHTLQARGLHDFVDLLCEALAEVRRSPVTPGYVAVIADEVQDLSMVGVQLLHALVGDAPDGLLLLGDSQQSVYPGGFTLLEAGISVKGRSTVLRTNYRNTAEVLAAAAQLAEADNDADTDATDEDPDEDDDDGVREPAGAAGRRVSVLRAGGAVVRSVHANRREHDAALVDAVRASAVVVPLGDCAVLTLTNAEAQQVRALLTAAGIPVADLADYDGEPSAALKVGTVKRAKGLEFKHVFLPHPVTRPPQQRRGEGDAAYEERRALTRHEVYVAMTRARDQLWMGSYRSRSGAAEPGGRSVTAGMALAGGGRNAGARR</sequence>
<evidence type="ECO:0000256" key="2">
    <source>
        <dbReference type="ARBA" id="ARBA00022741"/>
    </source>
</evidence>
<evidence type="ECO:0000256" key="1">
    <source>
        <dbReference type="ARBA" id="ARBA00009922"/>
    </source>
</evidence>
<dbReference type="Pfam" id="PF08378">
    <property type="entry name" value="NERD"/>
    <property type="match status" value="1"/>
</dbReference>
<dbReference type="Pfam" id="PF00580">
    <property type="entry name" value="UvrD-helicase"/>
    <property type="match status" value="1"/>
</dbReference>
<keyword evidence="3 10" id="KW-0378">Hydrolase</keyword>
<dbReference type="InterPro" id="IPR014016">
    <property type="entry name" value="UvrD-like_ATP-bd"/>
</dbReference>
<dbReference type="GO" id="GO:0000725">
    <property type="term" value="P:recombinational repair"/>
    <property type="evidence" value="ECO:0007669"/>
    <property type="project" value="TreeGrafter"/>
</dbReference>
<evidence type="ECO:0000313" key="14">
    <source>
        <dbReference type="EMBL" id="PWJ46860.1"/>
    </source>
</evidence>
<dbReference type="EMBL" id="QGDQ01000045">
    <property type="protein sequence ID" value="PWJ46860.1"/>
    <property type="molecule type" value="Genomic_DNA"/>
</dbReference>
<dbReference type="InterPro" id="IPR013986">
    <property type="entry name" value="DExx_box_DNA_helicase_dom_sf"/>
</dbReference>
<protein>
    <recommendedName>
        <fullName evidence="8">DNA 3'-5' helicase</fullName>
        <ecNumber evidence="8">5.6.2.4</ecNumber>
    </recommendedName>
</protein>
<keyword evidence="2 10" id="KW-0547">Nucleotide-binding</keyword>
<dbReference type="InterPro" id="IPR000212">
    <property type="entry name" value="DNA_helicase_UvrD/REP"/>
</dbReference>
<keyword evidence="6" id="KW-0413">Isomerase</keyword>
<evidence type="ECO:0000256" key="7">
    <source>
        <dbReference type="ARBA" id="ARBA00034617"/>
    </source>
</evidence>
<dbReference type="GO" id="GO:0005829">
    <property type="term" value="C:cytosol"/>
    <property type="evidence" value="ECO:0007669"/>
    <property type="project" value="TreeGrafter"/>
</dbReference>
<reference evidence="14 15" key="1">
    <citation type="submission" date="2018-03" db="EMBL/GenBank/DDBJ databases">
        <title>Genomic Encyclopedia of Archaeal and Bacterial Type Strains, Phase II (KMG-II): from individual species to whole genera.</title>
        <authorList>
            <person name="Goeker M."/>
        </authorList>
    </citation>
    <scope>NUCLEOTIDE SEQUENCE [LARGE SCALE GENOMIC DNA]</scope>
    <source>
        <strain evidence="14 15">DSM 44889</strain>
    </source>
</reference>
<dbReference type="EC" id="5.6.2.4" evidence="8"/>
<dbReference type="Gene3D" id="3.40.50.300">
    <property type="entry name" value="P-loop containing nucleotide triphosphate hydrolases"/>
    <property type="match status" value="2"/>
</dbReference>
<name>A0A315ZPB4_9ACTN</name>
<keyword evidence="15" id="KW-1185">Reference proteome</keyword>
<evidence type="ECO:0000313" key="15">
    <source>
        <dbReference type="Proteomes" id="UP000245469"/>
    </source>
</evidence>
<dbReference type="GO" id="GO:0005524">
    <property type="term" value="F:ATP binding"/>
    <property type="evidence" value="ECO:0007669"/>
    <property type="project" value="UniProtKB-UniRule"/>
</dbReference>
<evidence type="ECO:0000256" key="9">
    <source>
        <dbReference type="ARBA" id="ARBA00048988"/>
    </source>
</evidence>
<gene>
    <name evidence="14" type="ORF">BXY45_14515</name>
</gene>
<dbReference type="Gene3D" id="1.10.10.160">
    <property type="match status" value="1"/>
</dbReference>
<feature type="binding site" evidence="10">
    <location>
        <begin position="281"/>
        <end position="288"/>
    </location>
    <ligand>
        <name>ATP</name>
        <dbReference type="ChEBI" id="CHEBI:30616"/>
    </ligand>
</feature>
<feature type="coiled-coil region" evidence="11">
    <location>
        <begin position="20"/>
        <end position="47"/>
    </location>
</feature>
<proteinExistence type="inferred from homology"/>
<comment type="similarity">
    <text evidence="1">Belongs to the helicase family. UvrD subfamily.</text>
</comment>
<dbReference type="PANTHER" id="PTHR11070">
    <property type="entry name" value="UVRD / RECB / PCRA DNA HELICASE FAMILY MEMBER"/>
    <property type="match status" value="1"/>
</dbReference>
<dbReference type="GO" id="GO:0016887">
    <property type="term" value="F:ATP hydrolysis activity"/>
    <property type="evidence" value="ECO:0007669"/>
    <property type="project" value="RHEA"/>
</dbReference>
<feature type="region of interest" description="Disordered" evidence="12">
    <location>
        <begin position="546"/>
        <end position="575"/>
    </location>
</feature>
<evidence type="ECO:0000256" key="10">
    <source>
        <dbReference type="PROSITE-ProRule" id="PRU00560"/>
    </source>
</evidence>
<dbReference type="PROSITE" id="PS51198">
    <property type="entry name" value="UVRD_HELICASE_ATP_BIND"/>
    <property type="match status" value="1"/>
</dbReference>
<dbReference type="InterPro" id="IPR014017">
    <property type="entry name" value="DNA_helicase_UvrD-like_C"/>
</dbReference>
<evidence type="ECO:0000256" key="12">
    <source>
        <dbReference type="SAM" id="MobiDB-lite"/>
    </source>
</evidence>
<dbReference type="GO" id="GO:0003677">
    <property type="term" value="F:DNA binding"/>
    <property type="evidence" value="ECO:0007669"/>
    <property type="project" value="InterPro"/>
</dbReference>
<evidence type="ECO:0000256" key="6">
    <source>
        <dbReference type="ARBA" id="ARBA00023235"/>
    </source>
</evidence>
<evidence type="ECO:0000256" key="8">
    <source>
        <dbReference type="ARBA" id="ARBA00034808"/>
    </source>
</evidence>
<keyword evidence="11" id="KW-0175">Coiled coil</keyword>
<feature type="compositionally biased region" description="Gly residues" evidence="12">
    <location>
        <begin position="741"/>
        <end position="752"/>
    </location>
</feature>
<dbReference type="RefSeq" id="WP_170131675.1">
    <property type="nucleotide sequence ID" value="NZ_QGDQ01000045.1"/>
</dbReference>
<keyword evidence="4 10" id="KW-0347">Helicase</keyword>
<comment type="caution">
    <text evidence="14">The sequence shown here is derived from an EMBL/GenBank/DDBJ whole genome shotgun (WGS) entry which is preliminary data.</text>
</comment>
<dbReference type="Pfam" id="PF13361">
    <property type="entry name" value="UvrD_C"/>
    <property type="match status" value="1"/>
</dbReference>